<proteinExistence type="inferred from homology"/>
<dbReference type="FunFam" id="1.10.10.10:FF:000001">
    <property type="entry name" value="LysR family transcriptional regulator"/>
    <property type="match status" value="1"/>
</dbReference>
<dbReference type="Proteomes" id="UP000559809">
    <property type="component" value="Unassembled WGS sequence"/>
</dbReference>
<organism evidence="6 7">
    <name type="scientific">Parapusillimonas granuli</name>
    <dbReference type="NCBI Taxonomy" id="380911"/>
    <lineage>
        <taxon>Bacteria</taxon>
        <taxon>Pseudomonadati</taxon>
        <taxon>Pseudomonadota</taxon>
        <taxon>Betaproteobacteria</taxon>
        <taxon>Burkholderiales</taxon>
        <taxon>Alcaligenaceae</taxon>
        <taxon>Parapusillimonas</taxon>
    </lineage>
</organism>
<comment type="caution">
    <text evidence="6">The sequence shown here is derived from an EMBL/GenBank/DDBJ whole genome shotgun (WGS) entry which is preliminary data.</text>
</comment>
<dbReference type="GO" id="GO:0003677">
    <property type="term" value="F:DNA binding"/>
    <property type="evidence" value="ECO:0007669"/>
    <property type="project" value="UniProtKB-KW"/>
</dbReference>
<dbReference type="SUPFAM" id="SSF46785">
    <property type="entry name" value="Winged helix' DNA-binding domain"/>
    <property type="match status" value="1"/>
</dbReference>
<feature type="domain" description="HTH lysR-type" evidence="5">
    <location>
        <begin position="1"/>
        <end position="58"/>
    </location>
</feature>
<dbReference type="Gene3D" id="1.10.10.10">
    <property type="entry name" value="Winged helix-like DNA-binding domain superfamily/Winged helix DNA-binding domain"/>
    <property type="match status" value="1"/>
</dbReference>
<keyword evidence="4" id="KW-0804">Transcription</keyword>
<dbReference type="Gene3D" id="3.40.190.290">
    <property type="match status" value="1"/>
</dbReference>
<dbReference type="Pfam" id="PF00126">
    <property type="entry name" value="HTH_1"/>
    <property type="match status" value="1"/>
</dbReference>
<protein>
    <submittedName>
        <fullName evidence="6">LysR family transcriptional regulator</fullName>
    </submittedName>
</protein>
<evidence type="ECO:0000313" key="7">
    <source>
        <dbReference type="Proteomes" id="UP000559809"/>
    </source>
</evidence>
<dbReference type="RefSeq" id="WP_180157633.1">
    <property type="nucleotide sequence ID" value="NZ_JACCEM010000009.1"/>
</dbReference>
<dbReference type="PROSITE" id="PS50931">
    <property type="entry name" value="HTH_LYSR"/>
    <property type="match status" value="1"/>
</dbReference>
<dbReference type="AlphaFoldDB" id="A0A853G4K7"/>
<dbReference type="Pfam" id="PF03466">
    <property type="entry name" value="LysR_substrate"/>
    <property type="match status" value="1"/>
</dbReference>
<sequence length="309" mass="34617">MLNTALKYFLEVVNTGSLTEAAHKLHVAPSAISRMIRKLEDQHRTHLFERHARGMLLTEAGELLAEYARRTHLEAERMRTEISELTQLGQKLIKVSTNEAFGTELLPSVMSEFIKEEPMVRFQLNALQSAEINSRVRKGEDDLGLSYNLSPPQGVRVQYARRMPLFAIMRVDHPLAARKAMRLRDIGSLPVVMMGPGSTLRFIVDLCCMHEKVSLNVVLVCNHQAAIHNFCLGTGAIGFSGDRTLMGSVRRGELVAVPIVDELSPQRTLHIQTFEGRVLPSSVERFMQAVIRRIESYYGDEEGQAPLGA</sequence>
<dbReference type="InterPro" id="IPR000847">
    <property type="entry name" value="LysR_HTH_N"/>
</dbReference>
<dbReference type="GO" id="GO:0005829">
    <property type="term" value="C:cytosol"/>
    <property type="evidence" value="ECO:0007669"/>
    <property type="project" value="TreeGrafter"/>
</dbReference>
<evidence type="ECO:0000313" key="6">
    <source>
        <dbReference type="EMBL" id="NYT51097.1"/>
    </source>
</evidence>
<evidence type="ECO:0000256" key="3">
    <source>
        <dbReference type="ARBA" id="ARBA00023125"/>
    </source>
</evidence>
<reference evidence="6 7" key="1">
    <citation type="submission" date="2020-07" db="EMBL/GenBank/DDBJ databases">
        <title>Taxonomic revisions and descriptions of new bacterial species based on genomic comparisons in the high-G+C-content subgroup of the family Alcaligenaceae.</title>
        <authorList>
            <person name="Szabo A."/>
            <person name="Felfoldi T."/>
        </authorList>
    </citation>
    <scope>NUCLEOTIDE SEQUENCE [LARGE SCALE GENOMIC DNA]</scope>
    <source>
        <strain evidence="6 7">LMG 24012</strain>
    </source>
</reference>
<dbReference type="SUPFAM" id="SSF53850">
    <property type="entry name" value="Periplasmic binding protein-like II"/>
    <property type="match status" value="1"/>
</dbReference>
<dbReference type="EMBL" id="JACCEM010000009">
    <property type="protein sequence ID" value="NYT51097.1"/>
    <property type="molecule type" value="Genomic_DNA"/>
</dbReference>
<keyword evidence="2" id="KW-0805">Transcription regulation</keyword>
<dbReference type="GO" id="GO:0003700">
    <property type="term" value="F:DNA-binding transcription factor activity"/>
    <property type="evidence" value="ECO:0007669"/>
    <property type="project" value="InterPro"/>
</dbReference>
<dbReference type="InterPro" id="IPR036390">
    <property type="entry name" value="WH_DNA-bd_sf"/>
</dbReference>
<evidence type="ECO:0000259" key="5">
    <source>
        <dbReference type="PROSITE" id="PS50931"/>
    </source>
</evidence>
<keyword evidence="3" id="KW-0238">DNA-binding</keyword>
<dbReference type="InterPro" id="IPR005119">
    <property type="entry name" value="LysR_subst-bd"/>
</dbReference>
<gene>
    <name evidence="6" type="ORF">H0A72_17425</name>
</gene>
<comment type="similarity">
    <text evidence="1">Belongs to the LysR transcriptional regulatory family.</text>
</comment>
<dbReference type="InterPro" id="IPR050950">
    <property type="entry name" value="HTH-type_LysR_regulators"/>
</dbReference>
<accession>A0A853G4K7</accession>
<dbReference type="InterPro" id="IPR036388">
    <property type="entry name" value="WH-like_DNA-bd_sf"/>
</dbReference>
<dbReference type="PANTHER" id="PTHR30419:SF8">
    <property type="entry name" value="NITROGEN ASSIMILATION TRANSCRIPTIONAL ACTIVATOR-RELATED"/>
    <property type="match status" value="1"/>
</dbReference>
<keyword evidence="7" id="KW-1185">Reference proteome</keyword>
<dbReference type="PANTHER" id="PTHR30419">
    <property type="entry name" value="HTH-TYPE TRANSCRIPTIONAL REGULATOR YBHD"/>
    <property type="match status" value="1"/>
</dbReference>
<evidence type="ECO:0000256" key="1">
    <source>
        <dbReference type="ARBA" id="ARBA00009437"/>
    </source>
</evidence>
<evidence type="ECO:0000256" key="2">
    <source>
        <dbReference type="ARBA" id="ARBA00023015"/>
    </source>
</evidence>
<name>A0A853G4K7_9BURK</name>
<evidence type="ECO:0000256" key="4">
    <source>
        <dbReference type="ARBA" id="ARBA00023163"/>
    </source>
</evidence>